<dbReference type="PROSITE" id="PS51352">
    <property type="entry name" value="THIOREDOXIN_2"/>
    <property type="match status" value="1"/>
</dbReference>
<dbReference type="PANTHER" id="PTHR42852:SF6">
    <property type="entry name" value="THIOL:DISULFIDE INTERCHANGE PROTEIN DSBE"/>
    <property type="match status" value="1"/>
</dbReference>
<dbReference type="PANTHER" id="PTHR42852">
    <property type="entry name" value="THIOL:DISULFIDE INTERCHANGE PROTEIN DSBE"/>
    <property type="match status" value="1"/>
</dbReference>
<feature type="domain" description="Thioredoxin" evidence="5">
    <location>
        <begin position="35"/>
        <end position="171"/>
    </location>
</feature>
<dbReference type="OrthoDB" id="793244at2"/>
<dbReference type="GO" id="GO:0016491">
    <property type="term" value="F:oxidoreductase activity"/>
    <property type="evidence" value="ECO:0007669"/>
    <property type="project" value="InterPro"/>
</dbReference>
<dbReference type="InterPro" id="IPR050553">
    <property type="entry name" value="Thioredoxin_ResA/DsbE_sf"/>
</dbReference>
<evidence type="ECO:0000256" key="2">
    <source>
        <dbReference type="ARBA" id="ARBA00022748"/>
    </source>
</evidence>
<dbReference type="GO" id="GO:0017004">
    <property type="term" value="P:cytochrome complex assembly"/>
    <property type="evidence" value="ECO:0007669"/>
    <property type="project" value="UniProtKB-KW"/>
</dbReference>
<sequence>MNVNSLTLTVLFHLIIAVGTLKSQTKKEVDLSKALKVGDSFIPPKAVQFMRGELKVIDWKALEDKVVILDFFDTYCGTCIELMPKLQKLQDKYADKVQIINVGWQDKQTLEKFYASNAYLKENHVNLPVIYADTYLKERFPHQGAPHVVFLYKGKIHAITFFRQVTAENILALYETGAINLPLKNDFGTVDLSADINMVKNLKTSIVITGYQDGVPMEAFSTRLDSVTGKFKTTMINRAIYRCIRLCTNKMKRADFFVPNDRVVWKVKNPRKYDDLDRVGESWLIENGICYERTDEVYRPDSIQARLVLNDLHNVLGIKTYYSTKNMKSVVLKRGAMRKSKAPKTGSGRIYENSRALAESIESSGFFPTAVDLVKSKDHIYIGSFNNLDELNDQLGPYGIVAVIEDQDIPVFVVEEVDQ</sequence>
<dbReference type="Gene3D" id="3.40.30.10">
    <property type="entry name" value="Glutaredoxin"/>
    <property type="match status" value="1"/>
</dbReference>
<evidence type="ECO:0000313" key="6">
    <source>
        <dbReference type="EMBL" id="RKO69747.1"/>
    </source>
</evidence>
<dbReference type="GO" id="GO:0030313">
    <property type="term" value="C:cell envelope"/>
    <property type="evidence" value="ECO:0007669"/>
    <property type="project" value="UniProtKB-SubCell"/>
</dbReference>
<protein>
    <submittedName>
        <fullName evidence="6">TlpA family protein disulfide reductase</fullName>
    </submittedName>
</protein>
<dbReference type="CDD" id="cd02966">
    <property type="entry name" value="TlpA_like_family"/>
    <property type="match status" value="1"/>
</dbReference>
<proteinExistence type="predicted"/>
<dbReference type="EMBL" id="RBWS01000017">
    <property type="protein sequence ID" value="RKO69747.1"/>
    <property type="molecule type" value="Genomic_DNA"/>
</dbReference>
<dbReference type="SUPFAM" id="SSF52833">
    <property type="entry name" value="Thioredoxin-like"/>
    <property type="match status" value="1"/>
</dbReference>
<comment type="caution">
    <text evidence="6">The sequence shown here is derived from an EMBL/GenBank/DDBJ whole genome shotgun (WGS) entry which is preliminary data.</text>
</comment>
<name>A0A420VU11_9SPHI</name>
<dbReference type="InterPro" id="IPR036249">
    <property type="entry name" value="Thioredoxin-like_sf"/>
</dbReference>
<keyword evidence="7" id="KW-1185">Reference proteome</keyword>
<dbReference type="InterPro" id="IPR013740">
    <property type="entry name" value="Redoxin"/>
</dbReference>
<keyword evidence="2" id="KW-0201">Cytochrome c-type biogenesis</keyword>
<keyword evidence="4" id="KW-0676">Redox-active center</keyword>
<organism evidence="6 7">
    <name type="scientific">Sphingobacterium puteale</name>
    <dbReference type="NCBI Taxonomy" id="2420510"/>
    <lineage>
        <taxon>Bacteria</taxon>
        <taxon>Pseudomonadati</taxon>
        <taxon>Bacteroidota</taxon>
        <taxon>Sphingobacteriia</taxon>
        <taxon>Sphingobacteriales</taxon>
        <taxon>Sphingobacteriaceae</taxon>
        <taxon>Sphingobacterium</taxon>
    </lineage>
</organism>
<keyword evidence="3" id="KW-1015">Disulfide bond</keyword>
<dbReference type="Proteomes" id="UP000282423">
    <property type="component" value="Unassembled WGS sequence"/>
</dbReference>
<evidence type="ECO:0000256" key="4">
    <source>
        <dbReference type="ARBA" id="ARBA00023284"/>
    </source>
</evidence>
<dbReference type="RefSeq" id="WP_121126196.1">
    <property type="nucleotide sequence ID" value="NZ_RBWS01000017.1"/>
</dbReference>
<reference evidence="6 7" key="1">
    <citation type="submission" date="2018-10" db="EMBL/GenBank/DDBJ databases">
        <title>Sphingobacterium sp. M05W1-28.</title>
        <authorList>
            <person name="Cai H."/>
        </authorList>
    </citation>
    <scope>NUCLEOTIDE SEQUENCE [LARGE SCALE GENOMIC DNA]</scope>
    <source>
        <strain evidence="6 7">M05W1-28</strain>
    </source>
</reference>
<dbReference type="AlphaFoldDB" id="A0A420VU11"/>
<evidence type="ECO:0000313" key="7">
    <source>
        <dbReference type="Proteomes" id="UP000282423"/>
    </source>
</evidence>
<accession>A0A420VU11</accession>
<dbReference type="Pfam" id="PF08534">
    <property type="entry name" value="Redoxin"/>
    <property type="match status" value="1"/>
</dbReference>
<evidence type="ECO:0000259" key="5">
    <source>
        <dbReference type="PROSITE" id="PS51352"/>
    </source>
</evidence>
<gene>
    <name evidence="6" type="ORF">D7322_21010</name>
</gene>
<dbReference type="InterPro" id="IPR013766">
    <property type="entry name" value="Thioredoxin_domain"/>
</dbReference>
<comment type="subcellular location">
    <subcellularLocation>
        <location evidence="1">Cell envelope</location>
    </subcellularLocation>
</comment>
<evidence type="ECO:0000256" key="3">
    <source>
        <dbReference type="ARBA" id="ARBA00023157"/>
    </source>
</evidence>
<evidence type="ECO:0000256" key="1">
    <source>
        <dbReference type="ARBA" id="ARBA00004196"/>
    </source>
</evidence>